<name>A0A915LC72_ROMCU</name>
<dbReference type="AlphaFoldDB" id="A0A915LC72"/>
<evidence type="ECO:0000256" key="1">
    <source>
        <dbReference type="SAM" id="Phobius"/>
    </source>
</evidence>
<keyword evidence="1" id="KW-1133">Transmembrane helix</keyword>
<keyword evidence="1" id="KW-0812">Transmembrane</keyword>
<feature type="transmembrane region" description="Helical" evidence="1">
    <location>
        <begin position="39"/>
        <end position="55"/>
    </location>
</feature>
<reference evidence="3" key="1">
    <citation type="submission" date="2022-11" db="UniProtKB">
        <authorList>
            <consortium name="WormBaseParasite"/>
        </authorList>
    </citation>
    <scope>IDENTIFICATION</scope>
</reference>
<keyword evidence="2" id="KW-1185">Reference proteome</keyword>
<accession>A0A915LC72</accession>
<organism evidence="2 3">
    <name type="scientific">Romanomermis culicivorax</name>
    <name type="common">Nematode worm</name>
    <dbReference type="NCBI Taxonomy" id="13658"/>
    <lineage>
        <taxon>Eukaryota</taxon>
        <taxon>Metazoa</taxon>
        <taxon>Ecdysozoa</taxon>
        <taxon>Nematoda</taxon>
        <taxon>Enoplea</taxon>
        <taxon>Dorylaimia</taxon>
        <taxon>Mermithida</taxon>
        <taxon>Mermithoidea</taxon>
        <taxon>Mermithidae</taxon>
        <taxon>Romanomermis</taxon>
    </lineage>
</organism>
<evidence type="ECO:0000313" key="3">
    <source>
        <dbReference type="WBParaSite" id="nRc.2.0.1.t47943-RA"/>
    </source>
</evidence>
<sequence length="254" mass="27945">MVKHSYYGLVTQSTSAVAQIASLLTCPSPKGSEVDASKLFLLLVCIVAHLSYAFLCRPNVLYRKFVASSCPKLFSNLRRRKLCGPSNSSAINRSRRPKVRRTSASRSLWRASASRGLLLCGMAKGNGLAAVIGRPGESRINIDLNGTVDLRRLSDTSSFGDYSLIKLRALHFFGNYTDYVGSYFMIAKVIPGKTTTSHLITDQSVAKIQGNNNRRLGVSVILVKLRWLQRLAQFAGASDGFNNIPYNKNIQPIL</sequence>
<evidence type="ECO:0000313" key="2">
    <source>
        <dbReference type="Proteomes" id="UP000887565"/>
    </source>
</evidence>
<dbReference type="WBParaSite" id="nRc.2.0.1.t47943-RA">
    <property type="protein sequence ID" value="nRc.2.0.1.t47943-RA"/>
    <property type="gene ID" value="nRc.2.0.1.g47943"/>
</dbReference>
<keyword evidence="1" id="KW-0472">Membrane</keyword>
<proteinExistence type="predicted"/>
<dbReference type="Proteomes" id="UP000887565">
    <property type="component" value="Unplaced"/>
</dbReference>
<protein>
    <submittedName>
        <fullName evidence="3">Uncharacterized protein</fullName>
    </submittedName>
</protein>